<feature type="transmembrane region" description="Helical" evidence="6">
    <location>
        <begin position="213"/>
        <end position="235"/>
    </location>
</feature>
<evidence type="ECO:0000256" key="7">
    <source>
        <dbReference type="SAM" id="MobiDB-lite"/>
    </source>
</evidence>
<dbReference type="Proteomes" id="UP001279734">
    <property type="component" value="Unassembled WGS sequence"/>
</dbReference>
<evidence type="ECO:0000259" key="8">
    <source>
        <dbReference type="Pfam" id="PF00892"/>
    </source>
</evidence>
<sequence>MEGRYWFKDVLPVTVMVAMECTNVGLNTLFKAATMRGMSHYVFIVYSYAIAAFVLLPSTFLYRKTVLPPLSFCILSKLFLLGLIGSSALMLGYKGIQYSSPTLASALSNLIPAFTFIFAVILRMEKLAWRTSSSQAKILGTVVSIAGALLVILYKGPAITFSSTKNSMSFHDFLSTSKSSWVVGGLLLASEYILTPIWYIVQAQIIKEYPAEFLVVFFYSLFGAIISALIAFVAETEASAWRLKLDISLAAVLYSGLLGSFLGNSVHAWVLRRKGPVYVAMFKPLSIAIAATMGMIFLGDTPHLGSIVGATVITFGFYTVMWGKATEEMREDLKTGDLESSSQNTPLLHASKVDSGG</sequence>
<evidence type="ECO:0000256" key="4">
    <source>
        <dbReference type="ARBA" id="ARBA00022989"/>
    </source>
</evidence>
<protein>
    <recommendedName>
        <fullName evidence="6">WAT1-related protein</fullName>
    </recommendedName>
</protein>
<feature type="transmembrane region" description="Helical" evidence="6">
    <location>
        <begin position="74"/>
        <end position="96"/>
    </location>
</feature>
<dbReference type="EMBL" id="BSYO01000012">
    <property type="protein sequence ID" value="GMH13363.1"/>
    <property type="molecule type" value="Genomic_DNA"/>
</dbReference>
<evidence type="ECO:0000256" key="3">
    <source>
        <dbReference type="ARBA" id="ARBA00022692"/>
    </source>
</evidence>
<proteinExistence type="inferred from homology"/>
<evidence type="ECO:0000256" key="5">
    <source>
        <dbReference type="ARBA" id="ARBA00023136"/>
    </source>
</evidence>
<feature type="domain" description="EamA" evidence="8">
    <location>
        <begin position="24"/>
        <end position="152"/>
    </location>
</feature>
<dbReference type="SUPFAM" id="SSF103481">
    <property type="entry name" value="Multidrug resistance efflux transporter EmrE"/>
    <property type="match status" value="2"/>
</dbReference>
<feature type="transmembrane region" description="Helical" evidence="6">
    <location>
        <begin position="304"/>
        <end position="323"/>
    </location>
</feature>
<feature type="domain" description="EamA" evidence="8">
    <location>
        <begin position="197"/>
        <end position="321"/>
    </location>
</feature>
<dbReference type="GO" id="GO:0016020">
    <property type="term" value="C:membrane"/>
    <property type="evidence" value="ECO:0007669"/>
    <property type="project" value="UniProtKB-SubCell"/>
</dbReference>
<feature type="transmembrane region" description="Helical" evidence="6">
    <location>
        <begin position="102"/>
        <end position="124"/>
    </location>
</feature>
<feature type="transmembrane region" description="Helical" evidence="6">
    <location>
        <begin position="41"/>
        <end position="62"/>
    </location>
</feature>
<comment type="subcellular location">
    <subcellularLocation>
        <location evidence="1 6">Membrane</location>
        <topology evidence="1 6">Multi-pass membrane protein</topology>
    </subcellularLocation>
</comment>
<gene>
    <name evidence="9" type="ORF">Nepgr_015204</name>
</gene>
<comment type="similarity">
    <text evidence="2 6">Belongs to the drug/metabolite transporter (DMT) superfamily. Plant drug/metabolite exporter (P-DME) (TC 2.A.7.4) family.</text>
</comment>
<evidence type="ECO:0000313" key="10">
    <source>
        <dbReference type="Proteomes" id="UP001279734"/>
    </source>
</evidence>
<keyword evidence="4 6" id="KW-1133">Transmembrane helix</keyword>
<feature type="region of interest" description="Disordered" evidence="7">
    <location>
        <begin position="333"/>
        <end position="357"/>
    </location>
</feature>
<evidence type="ECO:0000256" key="1">
    <source>
        <dbReference type="ARBA" id="ARBA00004141"/>
    </source>
</evidence>
<evidence type="ECO:0000313" key="9">
    <source>
        <dbReference type="EMBL" id="GMH13363.1"/>
    </source>
</evidence>
<feature type="transmembrane region" description="Helical" evidence="6">
    <location>
        <begin position="136"/>
        <end position="161"/>
    </location>
</feature>
<keyword evidence="10" id="KW-1185">Reference proteome</keyword>
<keyword evidence="3 6" id="KW-0812">Transmembrane</keyword>
<feature type="transmembrane region" description="Helical" evidence="6">
    <location>
        <begin position="181"/>
        <end position="201"/>
    </location>
</feature>
<feature type="transmembrane region" description="Helical" evidence="6">
    <location>
        <begin position="277"/>
        <end position="298"/>
    </location>
</feature>
<dbReference type="GO" id="GO:0022857">
    <property type="term" value="F:transmembrane transporter activity"/>
    <property type="evidence" value="ECO:0007669"/>
    <property type="project" value="InterPro"/>
</dbReference>
<evidence type="ECO:0000256" key="6">
    <source>
        <dbReference type="RuleBase" id="RU363077"/>
    </source>
</evidence>
<evidence type="ECO:0000256" key="2">
    <source>
        <dbReference type="ARBA" id="ARBA00007635"/>
    </source>
</evidence>
<dbReference type="InterPro" id="IPR037185">
    <property type="entry name" value="EmrE-like"/>
</dbReference>
<comment type="caution">
    <text evidence="9">The sequence shown here is derived from an EMBL/GenBank/DDBJ whole genome shotgun (WGS) entry which is preliminary data.</text>
</comment>
<dbReference type="InterPro" id="IPR000620">
    <property type="entry name" value="EamA_dom"/>
</dbReference>
<dbReference type="PANTHER" id="PTHR31218">
    <property type="entry name" value="WAT1-RELATED PROTEIN"/>
    <property type="match status" value="1"/>
</dbReference>
<dbReference type="InterPro" id="IPR030184">
    <property type="entry name" value="WAT1-related"/>
</dbReference>
<dbReference type="AlphaFoldDB" id="A0AAD3XQI7"/>
<organism evidence="9 10">
    <name type="scientific">Nepenthes gracilis</name>
    <name type="common">Slender pitcher plant</name>
    <dbReference type="NCBI Taxonomy" id="150966"/>
    <lineage>
        <taxon>Eukaryota</taxon>
        <taxon>Viridiplantae</taxon>
        <taxon>Streptophyta</taxon>
        <taxon>Embryophyta</taxon>
        <taxon>Tracheophyta</taxon>
        <taxon>Spermatophyta</taxon>
        <taxon>Magnoliopsida</taxon>
        <taxon>eudicotyledons</taxon>
        <taxon>Gunneridae</taxon>
        <taxon>Pentapetalae</taxon>
        <taxon>Caryophyllales</taxon>
        <taxon>Nepenthaceae</taxon>
        <taxon>Nepenthes</taxon>
    </lineage>
</organism>
<keyword evidence="5 6" id="KW-0472">Membrane</keyword>
<reference evidence="9" key="1">
    <citation type="submission" date="2023-05" db="EMBL/GenBank/DDBJ databases">
        <title>Nepenthes gracilis genome sequencing.</title>
        <authorList>
            <person name="Fukushima K."/>
        </authorList>
    </citation>
    <scope>NUCLEOTIDE SEQUENCE</scope>
    <source>
        <strain evidence="9">SING2019-196</strain>
    </source>
</reference>
<accession>A0AAD3XQI7</accession>
<name>A0AAD3XQI7_NEPGR</name>
<feature type="transmembrane region" description="Helical" evidence="6">
    <location>
        <begin position="247"/>
        <end position="270"/>
    </location>
</feature>
<dbReference type="Pfam" id="PF00892">
    <property type="entry name" value="EamA"/>
    <property type="match status" value="2"/>
</dbReference>